<dbReference type="AlphaFoldDB" id="A0A9D2MA50"/>
<dbReference type="Pfam" id="PF02620">
    <property type="entry name" value="YceD"/>
    <property type="match status" value="1"/>
</dbReference>
<evidence type="ECO:0000313" key="2">
    <source>
        <dbReference type="Proteomes" id="UP000824208"/>
    </source>
</evidence>
<protein>
    <submittedName>
        <fullName evidence="1">DUF177 domain-containing protein</fullName>
    </submittedName>
</protein>
<reference evidence="1" key="2">
    <citation type="submission" date="2021-04" db="EMBL/GenBank/DDBJ databases">
        <authorList>
            <person name="Gilroy R."/>
        </authorList>
    </citation>
    <scope>NUCLEOTIDE SEQUENCE</scope>
    <source>
        <strain evidence="1">CHK189-11263</strain>
    </source>
</reference>
<dbReference type="PANTHER" id="PTHR34374:SF1">
    <property type="entry name" value="LARGE RIBOSOMAL RNA SUBUNIT ACCUMULATION PROTEIN YCED HOMOLOG 1, CHLOROPLASTIC"/>
    <property type="match status" value="1"/>
</dbReference>
<dbReference type="EMBL" id="DWYC01000031">
    <property type="protein sequence ID" value="HJB56434.1"/>
    <property type="molecule type" value="Genomic_DNA"/>
</dbReference>
<reference evidence="1" key="1">
    <citation type="journal article" date="2021" name="PeerJ">
        <title>Extensive microbial diversity within the chicken gut microbiome revealed by metagenomics and culture.</title>
        <authorList>
            <person name="Gilroy R."/>
            <person name="Ravi A."/>
            <person name="Getino M."/>
            <person name="Pursley I."/>
            <person name="Horton D.L."/>
            <person name="Alikhan N.F."/>
            <person name="Baker D."/>
            <person name="Gharbi K."/>
            <person name="Hall N."/>
            <person name="Watson M."/>
            <person name="Adriaenssens E.M."/>
            <person name="Foster-Nyarko E."/>
            <person name="Jarju S."/>
            <person name="Secka A."/>
            <person name="Antonio M."/>
            <person name="Oren A."/>
            <person name="Chaudhuri R.R."/>
            <person name="La Ragione R."/>
            <person name="Hildebrand F."/>
            <person name="Pallen M.J."/>
        </authorList>
    </citation>
    <scope>NUCLEOTIDE SEQUENCE</scope>
    <source>
        <strain evidence="1">CHK189-11263</strain>
    </source>
</reference>
<comment type="caution">
    <text evidence="1">The sequence shown here is derived from an EMBL/GenBank/DDBJ whole genome shotgun (WGS) entry which is preliminary data.</text>
</comment>
<accession>A0A9D2MA50</accession>
<sequence length="168" mass="18429">MRLNLRELIRVPGSAQPFSYTLDLSGLDFYGERPLPHPVEITGRVENRAGALFLTGTAESVLELRCDRCLKPFSQPMSVPVETLLAEELADEESDDIVLLEDGEVDLDELFTTAVVLSMDAKHLCSEDCKGLCPRCGANLNDGPCSCGRELDPRFAALAQLLDKESDD</sequence>
<evidence type="ECO:0000313" key="1">
    <source>
        <dbReference type="EMBL" id="HJB56434.1"/>
    </source>
</evidence>
<name>A0A9D2MA50_9FIRM</name>
<proteinExistence type="predicted"/>
<organism evidence="1 2">
    <name type="scientific">Candidatus Flavonifractor intestinipullorum</name>
    <dbReference type="NCBI Taxonomy" id="2838587"/>
    <lineage>
        <taxon>Bacteria</taxon>
        <taxon>Bacillati</taxon>
        <taxon>Bacillota</taxon>
        <taxon>Clostridia</taxon>
        <taxon>Eubacteriales</taxon>
        <taxon>Oscillospiraceae</taxon>
        <taxon>Flavonifractor</taxon>
    </lineage>
</organism>
<dbReference type="InterPro" id="IPR003772">
    <property type="entry name" value="YceD"/>
</dbReference>
<dbReference type="Proteomes" id="UP000824208">
    <property type="component" value="Unassembled WGS sequence"/>
</dbReference>
<dbReference type="PANTHER" id="PTHR34374">
    <property type="entry name" value="LARGE RIBOSOMAL RNA SUBUNIT ACCUMULATION PROTEIN YCED HOMOLOG 1, CHLOROPLASTIC"/>
    <property type="match status" value="1"/>
</dbReference>
<gene>
    <name evidence="1" type="ORF">H9714_02670</name>
</gene>